<reference evidence="1" key="1">
    <citation type="submission" date="2018-10" db="EMBL/GenBank/DDBJ databases">
        <authorList>
            <consortium name="GenomeTrakr network: Whole genome sequencing for foodborne pathogen traceback"/>
        </authorList>
    </citation>
    <scope>NUCLEOTIDE SEQUENCE</scope>
    <source>
        <strain evidence="1">FDA00013435</strain>
    </source>
</reference>
<protein>
    <submittedName>
        <fullName evidence="1">Uncharacterized protein</fullName>
    </submittedName>
</protein>
<evidence type="ECO:0000313" key="1">
    <source>
        <dbReference type="EMBL" id="EBZ6054064.1"/>
    </source>
</evidence>
<accession>A0A5X3PAC7</accession>
<dbReference type="EMBL" id="AAHRRA010000034">
    <property type="protein sequence ID" value="EBZ6054064.1"/>
    <property type="molecule type" value="Genomic_DNA"/>
</dbReference>
<gene>
    <name evidence="1" type="ORF">D2118_22040</name>
</gene>
<name>A0A5X3PAC7_SALET</name>
<sequence length="113" mass="13469">MNTYKRWLSFVLVDNSSFEELLTKIELAFKQKLSCEDDEGRYIAIANFDGFSIKLIDKVDRLSEFLCDEHYTLEITINTDGYFNYNFENHIKEILINNTIQWERSVWAPNQPF</sequence>
<organism evidence="1">
    <name type="scientific">Salmonella enterica subsp. enterica serovar Weslaco</name>
    <dbReference type="NCBI Taxonomy" id="1243597"/>
    <lineage>
        <taxon>Bacteria</taxon>
        <taxon>Pseudomonadati</taxon>
        <taxon>Pseudomonadota</taxon>
        <taxon>Gammaproteobacteria</taxon>
        <taxon>Enterobacterales</taxon>
        <taxon>Enterobacteriaceae</taxon>
        <taxon>Salmonella</taxon>
    </lineage>
</organism>
<comment type="caution">
    <text evidence="1">The sequence shown here is derived from an EMBL/GenBank/DDBJ whole genome shotgun (WGS) entry which is preliminary data.</text>
</comment>
<proteinExistence type="predicted"/>
<dbReference type="AlphaFoldDB" id="A0A5X3PAC7"/>